<dbReference type="HAMAP" id="MF_01974">
    <property type="entry name" value="MetAP_1"/>
    <property type="match status" value="1"/>
</dbReference>
<dbReference type="EC" id="3.4.11.18" evidence="6 7"/>
<feature type="binding site" evidence="6">
    <location>
        <position position="144"/>
    </location>
    <ligand>
        <name>a divalent metal cation</name>
        <dbReference type="ChEBI" id="CHEBI:60240"/>
        <label>2</label>
        <note>catalytic</note>
    </ligand>
</feature>
<comment type="cofactor">
    <cofactor evidence="6">
        <name>Co(2+)</name>
        <dbReference type="ChEBI" id="CHEBI:48828"/>
    </cofactor>
    <cofactor evidence="6">
        <name>Zn(2+)</name>
        <dbReference type="ChEBI" id="CHEBI:29105"/>
    </cofactor>
    <cofactor evidence="6">
        <name>Mn(2+)</name>
        <dbReference type="ChEBI" id="CHEBI:29035"/>
    </cofactor>
    <cofactor evidence="6">
        <name>Fe(2+)</name>
        <dbReference type="ChEBI" id="CHEBI:29033"/>
    </cofactor>
    <text evidence="6">Binds 2 divalent metal cations per subunit. Has a high-affinity and a low affinity metal-binding site. The true nature of the physiological cofactor is under debate. The enzyme is active with cobalt, zinc, manganese or divalent iron ions. Most likely, methionine aminopeptidases function as mononuclear Fe(2+)-metalloproteases under physiological conditions, and the catalytically relevant metal-binding site has been assigned to the histidine-containing high-affinity site.</text>
</comment>
<keyword evidence="2 6" id="KW-0031">Aminopeptidase</keyword>
<gene>
    <name evidence="6" type="primary">map</name>
    <name evidence="9" type="ORF">HLPR_08570</name>
</gene>
<feature type="binding site" evidence="6">
    <location>
        <position position="133"/>
    </location>
    <ligand>
        <name>a divalent metal cation</name>
        <dbReference type="ChEBI" id="CHEBI:60240"/>
        <label>1</label>
    </ligand>
</feature>
<comment type="catalytic activity">
    <reaction evidence="6 7">
        <text>Release of N-terminal amino acids, preferentially methionine, from peptides and arylamides.</text>
        <dbReference type="EC" id="3.4.11.18"/>
    </reaction>
</comment>
<evidence type="ECO:0000256" key="5">
    <source>
        <dbReference type="ARBA" id="ARBA00022801"/>
    </source>
</evidence>
<accession>A0AAU9E2A2</accession>
<dbReference type="NCBIfam" id="NF008970">
    <property type="entry name" value="PRK12318.1"/>
    <property type="match status" value="1"/>
</dbReference>
<dbReference type="CDD" id="cd01086">
    <property type="entry name" value="MetAP1"/>
    <property type="match status" value="1"/>
</dbReference>
<dbReference type="KEGG" id="hprf:HLPR_08570"/>
<dbReference type="Pfam" id="PF00557">
    <property type="entry name" value="Peptidase_M24"/>
    <property type="match status" value="1"/>
</dbReference>
<dbReference type="SUPFAM" id="SSF103642">
    <property type="entry name" value="Sec-C motif"/>
    <property type="match status" value="1"/>
</dbReference>
<dbReference type="InterPro" id="IPR001714">
    <property type="entry name" value="Pept_M24_MAP"/>
</dbReference>
<protein>
    <recommendedName>
        <fullName evidence="6 7">Methionine aminopeptidase</fullName>
        <shortName evidence="6">MAP</shortName>
        <shortName evidence="6">MetAP</shortName>
        <ecNumber evidence="6 7">3.4.11.18</ecNumber>
    </recommendedName>
    <alternativeName>
        <fullName evidence="6">Peptidase M</fullName>
    </alternativeName>
</protein>
<evidence type="ECO:0000256" key="7">
    <source>
        <dbReference type="RuleBase" id="RU003653"/>
    </source>
</evidence>
<evidence type="ECO:0000256" key="3">
    <source>
        <dbReference type="ARBA" id="ARBA00022670"/>
    </source>
</evidence>
<dbReference type="GO" id="GO:0006508">
    <property type="term" value="P:proteolysis"/>
    <property type="evidence" value="ECO:0007669"/>
    <property type="project" value="UniProtKB-KW"/>
</dbReference>
<feature type="binding site" evidence="6">
    <location>
        <position position="207"/>
    </location>
    <ligand>
        <name>a divalent metal cation</name>
        <dbReference type="ChEBI" id="CHEBI:60240"/>
        <label>2</label>
        <note>catalytic</note>
    </ligand>
</feature>
<dbReference type="InterPro" id="IPR036005">
    <property type="entry name" value="Creatinase/aminopeptidase-like"/>
</dbReference>
<evidence type="ECO:0000256" key="1">
    <source>
        <dbReference type="ARBA" id="ARBA00002521"/>
    </source>
</evidence>
<keyword evidence="5 6" id="KW-0378">Hydrolase</keyword>
<dbReference type="AlphaFoldDB" id="A0AAU9E2A2"/>
<comment type="subunit">
    <text evidence="6">Monomer.</text>
</comment>
<keyword evidence="10" id="KW-1185">Reference proteome</keyword>
<dbReference type="Proteomes" id="UP001321786">
    <property type="component" value="Chromosome"/>
</dbReference>
<sequence>MRLRNDLCWCGSGKKYKKCHLHMDEKLKILSKEGYEIPDHRIIYSDEIIEGVRKSSEITKGIFKYLEDKIVAGIKTSDIDRWVHDYTVERNALPATLGYNGFTKSCCTSVNDVVCHGIPSDEVLKDGDIINIDLTTNLDGYFSDSSRMYMIGEVSEEARRLVEETYECMMIGIGEVKPYNTISNIGKAIEKYAIKKGYSVVEALGGHGIGVKFHEEPFINHFETDELGMIMVPGMMFTIEPMINEGSFDVKMLDDGWTIKTIDGSLSAQWEHTILVTEEGYEILTLLD</sequence>
<dbReference type="RefSeq" id="WP_338536841.1">
    <property type="nucleotide sequence ID" value="NZ_AP028654.1"/>
</dbReference>
<dbReference type="GO" id="GO:0070006">
    <property type="term" value="F:metalloaminopeptidase activity"/>
    <property type="evidence" value="ECO:0007669"/>
    <property type="project" value="UniProtKB-UniRule"/>
</dbReference>
<dbReference type="SUPFAM" id="SSF55920">
    <property type="entry name" value="Creatinase/aminopeptidase"/>
    <property type="match status" value="1"/>
</dbReference>
<feature type="binding site" evidence="6">
    <location>
        <position position="271"/>
    </location>
    <ligand>
        <name>a divalent metal cation</name>
        <dbReference type="ChEBI" id="CHEBI:60240"/>
        <label>1</label>
    </ligand>
</feature>
<comment type="function">
    <text evidence="1 6">Removes the N-terminal methionine from nascent proteins. The N-terminal methionine is often cleaved when the second residue in the primary sequence is small and uncharged (Met-Ala-, Cys, Gly, Pro, Ser, Thr, or Val). Requires deformylation of the N(alpha)-formylated initiator methionine before it can be hydrolyzed.</text>
</comment>
<evidence type="ECO:0000313" key="9">
    <source>
        <dbReference type="EMBL" id="BEP28526.1"/>
    </source>
</evidence>
<feature type="binding site" evidence="6">
    <location>
        <position position="144"/>
    </location>
    <ligand>
        <name>a divalent metal cation</name>
        <dbReference type="ChEBI" id="CHEBI:60240"/>
        <label>1</label>
    </ligand>
</feature>
<keyword evidence="4 6" id="KW-0479">Metal-binding</keyword>
<dbReference type="PRINTS" id="PR00599">
    <property type="entry name" value="MAPEPTIDASE"/>
</dbReference>
<evidence type="ECO:0000256" key="6">
    <source>
        <dbReference type="HAMAP-Rule" id="MF_01974"/>
    </source>
</evidence>
<evidence type="ECO:0000313" key="10">
    <source>
        <dbReference type="Proteomes" id="UP001321786"/>
    </source>
</evidence>
<dbReference type="InterPro" id="IPR004027">
    <property type="entry name" value="SEC_C_motif"/>
</dbReference>
<dbReference type="EMBL" id="AP028654">
    <property type="protein sequence ID" value="BEP28526.1"/>
    <property type="molecule type" value="Genomic_DNA"/>
</dbReference>
<feature type="domain" description="Peptidase M24" evidence="8">
    <location>
        <begin position="51"/>
        <end position="278"/>
    </location>
</feature>
<feature type="binding site" evidence="6">
    <location>
        <position position="240"/>
    </location>
    <ligand>
        <name>a divalent metal cation</name>
        <dbReference type="ChEBI" id="CHEBI:60240"/>
        <label>2</label>
        <note>catalytic</note>
    </ligand>
</feature>
<dbReference type="NCBIfam" id="TIGR00500">
    <property type="entry name" value="met_pdase_I"/>
    <property type="match status" value="1"/>
</dbReference>
<dbReference type="PANTHER" id="PTHR43330:SF8">
    <property type="entry name" value="METHIONINE AMINOPEPTIDASE 1D, MITOCHONDRIAL"/>
    <property type="match status" value="1"/>
</dbReference>
<organism evidence="9 10">
    <name type="scientific">Helicovermis profundi</name>
    <dbReference type="NCBI Taxonomy" id="3065157"/>
    <lineage>
        <taxon>Bacteria</taxon>
        <taxon>Bacillati</taxon>
        <taxon>Bacillota</taxon>
        <taxon>Clostridia</taxon>
        <taxon>Helicovermis</taxon>
    </lineage>
</organism>
<dbReference type="GO" id="GO:0004239">
    <property type="term" value="F:initiator methionyl aminopeptidase activity"/>
    <property type="evidence" value="ECO:0007669"/>
    <property type="project" value="UniProtKB-UniRule"/>
</dbReference>
<proteinExistence type="inferred from homology"/>
<evidence type="ECO:0000256" key="2">
    <source>
        <dbReference type="ARBA" id="ARBA00022438"/>
    </source>
</evidence>
<comment type="similarity">
    <text evidence="6">Belongs to the peptidase M24A family. Methionine aminopeptidase type 1 subfamily.</text>
</comment>
<evidence type="ECO:0000256" key="4">
    <source>
        <dbReference type="ARBA" id="ARBA00022723"/>
    </source>
</evidence>
<dbReference type="PANTHER" id="PTHR43330">
    <property type="entry name" value="METHIONINE AMINOPEPTIDASE"/>
    <property type="match status" value="1"/>
</dbReference>
<dbReference type="Pfam" id="PF02810">
    <property type="entry name" value="SEC-C"/>
    <property type="match status" value="1"/>
</dbReference>
<name>A0AAU9E2A2_9FIRM</name>
<dbReference type="Gene3D" id="3.90.230.10">
    <property type="entry name" value="Creatinase/methionine aminopeptidase superfamily"/>
    <property type="match status" value="1"/>
</dbReference>
<keyword evidence="3 6" id="KW-0645">Protease</keyword>
<dbReference type="Gene3D" id="3.10.450.50">
    <property type="match status" value="1"/>
</dbReference>
<dbReference type="InterPro" id="IPR002467">
    <property type="entry name" value="Pept_M24A_MAP1"/>
</dbReference>
<feature type="binding site" evidence="6">
    <location>
        <position position="214"/>
    </location>
    <ligand>
        <name>substrate</name>
    </ligand>
</feature>
<reference evidence="9 10" key="1">
    <citation type="submission" date="2023-08" db="EMBL/GenBank/DDBJ databases">
        <title>Helicovermis profunda gen. nov., sp. nov., a novel mesophilic, fermentative bacterium within the Bacillota from a deep-sea hydrothermal vent chimney.</title>
        <authorList>
            <person name="Miyazaki U."/>
            <person name="Mizutani D."/>
            <person name="Hashimoto Y."/>
            <person name="Tame A."/>
            <person name="Sawayama S."/>
            <person name="Miyazaki J."/>
            <person name="Takai K."/>
            <person name="Nakagawa S."/>
        </authorList>
    </citation>
    <scope>NUCLEOTIDE SEQUENCE [LARGE SCALE GENOMIC DNA]</scope>
    <source>
        <strain evidence="9 10">S502</strain>
    </source>
</reference>
<dbReference type="InterPro" id="IPR000994">
    <property type="entry name" value="Pept_M24"/>
</dbReference>
<evidence type="ECO:0000259" key="8">
    <source>
        <dbReference type="Pfam" id="PF00557"/>
    </source>
</evidence>
<feature type="binding site" evidence="6">
    <location>
        <position position="116"/>
    </location>
    <ligand>
        <name>substrate</name>
    </ligand>
</feature>
<dbReference type="GO" id="GO:0046872">
    <property type="term" value="F:metal ion binding"/>
    <property type="evidence" value="ECO:0007669"/>
    <property type="project" value="UniProtKB-UniRule"/>
</dbReference>
<feature type="binding site" evidence="6">
    <location>
        <position position="271"/>
    </location>
    <ligand>
        <name>a divalent metal cation</name>
        <dbReference type="ChEBI" id="CHEBI:60240"/>
        <label>2</label>
        <note>catalytic</note>
    </ligand>
</feature>